<reference evidence="11" key="1">
    <citation type="journal article" name="DNA Res.">
        <title>The physiological potential of anammox bacteria as revealed by their core genome structure.</title>
        <authorList>
            <person name="Okubo T."/>
            <person name="Toyoda A."/>
            <person name="Fukuhara K."/>
            <person name="Uchiyama I."/>
            <person name="Harigaya Y."/>
            <person name="Kuroiwa M."/>
            <person name="Suzuki T."/>
            <person name="Murakami Y."/>
            <person name="Suwa Y."/>
            <person name="Takami H."/>
        </authorList>
    </citation>
    <scope>NUCLEOTIDE SEQUENCE</scope>
    <source>
        <strain evidence="11">317325-3</strain>
    </source>
</reference>
<proteinExistence type="inferred from homology"/>
<evidence type="ECO:0000256" key="5">
    <source>
        <dbReference type="ARBA" id="ARBA00023015"/>
    </source>
</evidence>
<organism evidence="11 12">
    <name type="scientific">Candidatus Desulfobacillus denitrificans</name>
    <dbReference type="NCBI Taxonomy" id="2608985"/>
    <lineage>
        <taxon>Bacteria</taxon>
        <taxon>Pseudomonadati</taxon>
        <taxon>Pseudomonadota</taxon>
        <taxon>Betaproteobacteria</taxon>
        <taxon>Candidatus Desulfobacillus</taxon>
    </lineage>
</organism>
<evidence type="ECO:0000313" key="12">
    <source>
        <dbReference type="Proteomes" id="UP000662914"/>
    </source>
</evidence>
<feature type="region of interest" description="Disordered" evidence="9">
    <location>
        <begin position="1"/>
        <end position="39"/>
    </location>
</feature>
<dbReference type="InterPro" id="IPR007412">
    <property type="entry name" value="FlgM"/>
</dbReference>
<dbReference type="GO" id="GO:0045892">
    <property type="term" value="P:negative regulation of DNA-templated transcription"/>
    <property type="evidence" value="ECO:0007669"/>
    <property type="project" value="InterPro"/>
</dbReference>
<keyword evidence="11" id="KW-0969">Cilium</keyword>
<evidence type="ECO:0000256" key="3">
    <source>
        <dbReference type="ARBA" id="ARBA00022491"/>
    </source>
</evidence>
<evidence type="ECO:0000256" key="6">
    <source>
        <dbReference type="ARBA" id="ARBA00023163"/>
    </source>
</evidence>
<evidence type="ECO:0000259" key="10">
    <source>
        <dbReference type="Pfam" id="PF04316"/>
    </source>
</evidence>
<accession>A0A809R3Y5</accession>
<dbReference type="KEGG" id="ddz:DSYM_21270"/>
<evidence type="ECO:0000256" key="8">
    <source>
        <dbReference type="ARBA" id="ARBA00030117"/>
    </source>
</evidence>
<keyword evidence="5" id="KW-0805">Transcription regulation</keyword>
<keyword evidence="11" id="KW-0282">Flagellum</keyword>
<feature type="domain" description="Anti-sigma-28 factor FlgM C-terminal" evidence="10">
    <location>
        <begin position="35"/>
        <end position="89"/>
    </location>
</feature>
<evidence type="ECO:0000256" key="9">
    <source>
        <dbReference type="SAM" id="MobiDB-lite"/>
    </source>
</evidence>
<keyword evidence="4" id="KW-1005">Bacterial flagellum biogenesis</keyword>
<comment type="function">
    <text evidence="7">Responsible for the coupling of flagellin expression to flagellar assembly by preventing expression of the flagellin genes when a component of the middle class of proteins is defective. It negatively regulates flagellar genes by inhibiting the activity of FliA by directly binding to FliA.</text>
</comment>
<evidence type="ECO:0000313" key="11">
    <source>
        <dbReference type="EMBL" id="BBO21428.1"/>
    </source>
</evidence>
<dbReference type="GO" id="GO:0044781">
    <property type="term" value="P:bacterial-type flagellum organization"/>
    <property type="evidence" value="ECO:0007669"/>
    <property type="project" value="UniProtKB-KW"/>
</dbReference>
<evidence type="ECO:0000256" key="7">
    <source>
        <dbReference type="ARBA" id="ARBA00024739"/>
    </source>
</evidence>
<dbReference type="InterPro" id="IPR031316">
    <property type="entry name" value="FlgM_C"/>
</dbReference>
<dbReference type="SUPFAM" id="SSF101498">
    <property type="entry name" value="Anti-sigma factor FlgM"/>
    <property type="match status" value="1"/>
</dbReference>
<keyword evidence="3" id="KW-0678">Repressor</keyword>
<dbReference type="Pfam" id="PF04316">
    <property type="entry name" value="FlgM"/>
    <property type="match status" value="1"/>
</dbReference>
<dbReference type="InterPro" id="IPR035890">
    <property type="entry name" value="Anti-sigma-28_factor_FlgM_sf"/>
</dbReference>
<dbReference type="Proteomes" id="UP000662914">
    <property type="component" value="Chromosome"/>
</dbReference>
<keyword evidence="11" id="KW-0966">Cell projection</keyword>
<evidence type="ECO:0000256" key="1">
    <source>
        <dbReference type="ARBA" id="ARBA00005322"/>
    </source>
</evidence>
<sequence length="102" mass="10530">MKIDNSVGSVGGLPSGESRQRPGKSATPSSTAAGDKVELSSLASRMQEVEAALANVPVADAGRIAEIRQAMAEGRFKVDASKVADGLIESVRQMISSQTRSA</sequence>
<dbReference type="NCBIfam" id="TIGR03824">
    <property type="entry name" value="FlgM_jcvi"/>
    <property type="match status" value="1"/>
</dbReference>
<keyword evidence="6" id="KW-0804">Transcription</keyword>
<dbReference type="EMBL" id="AP021857">
    <property type="protein sequence ID" value="BBO21428.1"/>
    <property type="molecule type" value="Genomic_DNA"/>
</dbReference>
<gene>
    <name evidence="11" type="ORF">DSYM_21270</name>
</gene>
<name>A0A809R3Y5_9PROT</name>
<protein>
    <recommendedName>
        <fullName evidence="2">Negative regulator of flagellin synthesis</fullName>
    </recommendedName>
    <alternativeName>
        <fullName evidence="8">Anti-sigma-28 factor</fullName>
    </alternativeName>
</protein>
<comment type="similarity">
    <text evidence="1">Belongs to the FlgM family.</text>
</comment>
<dbReference type="AlphaFoldDB" id="A0A809R3Y5"/>
<evidence type="ECO:0000256" key="2">
    <source>
        <dbReference type="ARBA" id="ARBA00017823"/>
    </source>
</evidence>
<evidence type="ECO:0000256" key="4">
    <source>
        <dbReference type="ARBA" id="ARBA00022795"/>
    </source>
</evidence>